<feature type="transmembrane region" description="Helical" evidence="4">
    <location>
        <begin position="113"/>
        <end position="132"/>
    </location>
</feature>
<keyword evidence="4" id="KW-1133">Transmembrane helix</keyword>
<dbReference type="PANTHER" id="PTHR12203:SF35">
    <property type="entry name" value="PROTEIN O-GLUCOSYLTRANSFERASE 1"/>
    <property type="match status" value="1"/>
</dbReference>
<sequence>MNHVMDRAKWPVISGFIVGTFLVTRAVPTSFAFDKTVHTSIATLATSGGAILATSKWIARSGGRSDYESVPLNDVGEPHGSRKPSPSREEEEEEEGEVNGVGHPSSLRKLRTCWIFLVLALCLRAGILREVIRNVQCASASWAPLLPIAFALWDYWTVQRKRRRRRTVTESDDDAGASVYDALERSVASTPYAVLVAVCLVCFGGMLALRSTSVPQSTYICAAVLPYGWLVPQLQRLGSALDVVIVFCIAQLVVAHGERGARSAALRFASVGYALLFSAATLLTIGTVYFIFQAEDRTWITTIPYCYAWSVAKLDLYIAFTLVCALLALVHIGLMTTALLAKFTSIMTITTASAWSNGHPFPPSPAGLAFLAICLTILGFMSYAHMEAISGERSNNSTGKLFHKVPSMFYLVLLILLFTWTGLWATHRTSVYFHPIDMLIYEAHGHHQAYLTQTSASRSLADAVNNYQTRYRRPPPAGFHHWYKYATDRNATVLDDFDSIHRDLLPFYGLTPRQIRDRTWELVANPWNDVADISIRNGTVDISPNVFPTHKWMLEGILEMVGKFAKWLPDMDLAFNLNDECRVNAPFENLKSLRAAGEYWGRIEDGKRKVKPFSADRAQHWFSIPAEPEEKTPLKEMSWQYTFHRIGNNGCPPSSPARTQRLWDTGSLCTSCTAPQSLGAFLSNWTTAADICHQPDLADLHGLYMSPAAFKTTHELYPVFSQSKAHGFNDILYPSAWNYLDKAKYDPNDDYPDKPFPEKANTLFWRGATSEGVSQGRGQWRGMTRQRFIHLANNINNTSPPQPLLLPINDDGTQLAYQNLPVSKLTELLSTDVHVVDNIARCAGQDCENQAREFAPLVEPIEFQHHWNYKYLLDLDGAGFSGRFIPFLQSKSLPFKAALFREWWDDRLTPWLHFVPLDIRGQGFWATLAYFHGIDGTLQGQKGEAGALEIKVDAHARDAERIAMDGRKWAEQVLRKEDMEIYFFRLLLEWGRLTDEERDEIGFEMNMDGSVPA</sequence>
<feature type="transmembrane region" description="Helical" evidence="4">
    <location>
        <begin position="368"/>
        <end position="386"/>
    </location>
</feature>
<organism evidence="6 7">
    <name type="scientific">Passalora fulva</name>
    <name type="common">Tomato leaf mold</name>
    <name type="synonym">Cladosporium fulvum</name>
    <dbReference type="NCBI Taxonomy" id="5499"/>
    <lineage>
        <taxon>Eukaryota</taxon>
        <taxon>Fungi</taxon>
        <taxon>Dikarya</taxon>
        <taxon>Ascomycota</taxon>
        <taxon>Pezizomycotina</taxon>
        <taxon>Dothideomycetes</taxon>
        <taxon>Dothideomycetidae</taxon>
        <taxon>Mycosphaerellales</taxon>
        <taxon>Mycosphaerellaceae</taxon>
        <taxon>Fulvia</taxon>
    </lineage>
</organism>
<dbReference type="EMBL" id="CP090165">
    <property type="protein sequence ID" value="UJO14774.1"/>
    <property type="molecule type" value="Genomic_DNA"/>
</dbReference>
<reference evidence="6" key="1">
    <citation type="submission" date="2021-12" db="EMBL/GenBank/DDBJ databases">
        <authorList>
            <person name="Zaccaron A."/>
            <person name="Stergiopoulos I."/>
        </authorList>
    </citation>
    <scope>NUCLEOTIDE SEQUENCE</scope>
    <source>
        <strain evidence="6">Race5_Kim</strain>
    </source>
</reference>
<dbReference type="OrthoDB" id="541052at2759"/>
<dbReference type="InterPro" id="IPR051091">
    <property type="entry name" value="O-Glucosyltr/Glycosyltrsf_90"/>
</dbReference>
<feature type="region of interest" description="Disordered" evidence="3">
    <location>
        <begin position="68"/>
        <end position="103"/>
    </location>
</feature>
<dbReference type="InterPro" id="IPR006598">
    <property type="entry name" value="CAP10"/>
</dbReference>
<keyword evidence="4" id="KW-0472">Membrane</keyword>
<name>A0A9Q8P6A1_PASFU</name>
<dbReference type="AlphaFoldDB" id="A0A9Q8P6A1"/>
<dbReference type="Proteomes" id="UP000756132">
    <property type="component" value="Chromosome 3"/>
</dbReference>
<dbReference type="RefSeq" id="XP_047759140.1">
    <property type="nucleotide sequence ID" value="XM_047906938.1"/>
</dbReference>
<dbReference type="SMART" id="SM00672">
    <property type="entry name" value="CAP10"/>
    <property type="match status" value="1"/>
</dbReference>
<feature type="transmembrane region" description="Helical" evidence="4">
    <location>
        <begin position="407"/>
        <end position="425"/>
    </location>
</feature>
<dbReference type="GO" id="GO:0016740">
    <property type="term" value="F:transferase activity"/>
    <property type="evidence" value="ECO:0007669"/>
    <property type="project" value="UniProtKB-KW"/>
</dbReference>
<gene>
    <name evidence="6" type="ORF">CLAFUR5_07790</name>
</gene>
<keyword evidence="4" id="KW-0812">Transmembrane</keyword>
<reference evidence="6" key="2">
    <citation type="journal article" date="2022" name="Microb. Genom.">
        <title>A chromosome-scale genome assembly of the tomato pathogen Cladosporium fulvum reveals a compartmentalized genome architecture and the presence of a dispensable chromosome.</title>
        <authorList>
            <person name="Zaccaron A.Z."/>
            <person name="Chen L.H."/>
            <person name="Samaras A."/>
            <person name="Stergiopoulos I."/>
        </authorList>
    </citation>
    <scope>NUCLEOTIDE SEQUENCE</scope>
    <source>
        <strain evidence="6">Race5_Kim</strain>
    </source>
</reference>
<feature type="transmembrane region" description="Helical" evidence="4">
    <location>
        <begin position="237"/>
        <end position="256"/>
    </location>
</feature>
<protein>
    <submittedName>
        <fullName evidence="6">Beta-1,2-xylosyltransferase 1</fullName>
    </submittedName>
</protein>
<evidence type="ECO:0000256" key="1">
    <source>
        <dbReference type="ARBA" id="ARBA00010118"/>
    </source>
</evidence>
<feature type="transmembrane region" description="Helical" evidence="4">
    <location>
        <begin position="268"/>
        <end position="292"/>
    </location>
</feature>
<dbReference type="KEGG" id="ffu:CLAFUR5_07790"/>
<feature type="transmembrane region" description="Helical" evidence="4">
    <location>
        <begin position="312"/>
        <end position="332"/>
    </location>
</feature>
<evidence type="ECO:0000313" key="7">
    <source>
        <dbReference type="Proteomes" id="UP000756132"/>
    </source>
</evidence>
<feature type="transmembrane region" description="Helical" evidence="4">
    <location>
        <begin position="138"/>
        <end position="156"/>
    </location>
</feature>
<evidence type="ECO:0000313" key="6">
    <source>
        <dbReference type="EMBL" id="UJO14774.1"/>
    </source>
</evidence>
<keyword evidence="2" id="KW-0808">Transferase</keyword>
<evidence type="ECO:0000259" key="5">
    <source>
        <dbReference type="SMART" id="SM00672"/>
    </source>
</evidence>
<evidence type="ECO:0000256" key="3">
    <source>
        <dbReference type="SAM" id="MobiDB-lite"/>
    </source>
</evidence>
<feature type="domain" description="Glycosyl transferase CAP10" evidence="5">
    <location>
        <begin position="687"/>
        <end position="997"/>
    </location>
</feature>
<feature type="transmembrane region" description="Helical" evidence="4">
    <location>
        <begin position="192"/>
        <end position="209"/>
    </location>
</feature>
<keyword evidence="7" id="KW-1185">Reference proteome</keyword>
<dbReference type="PANTHER" id="PTHR12203">
    <property type="entry name" value="KDEL LYS-ASP-GLU-LEU CONTAINING - RELATED"/>
    <property type="match status" value="1"/>
</dbReference>
<dbReference type="OMA" id="ECAPAGY"/>
<dbReference type="GeneID" id="71987668"/>
<accession>A0A9Q8P6A1</accession>
<comment type="similarity">
    <text evidence="1">Belongs to the glycosyltransferase 90 family.</text>
</comment>
<evidence type="ECO:0000256" key="4">
    <source>
        <dbReference type="SAM" id="Phobius"/>
    </source>
</evidence>
<proteinExistence type="inferred from homology"/>
<evidence type="ECO:0000256" key="2">
    <source>
        <dbReference type="ARBA" id="ARBA00022679"/>
    </source>
</evidence>